<name>A0A1Q5U815_9EURO</name>
<dbReference type="Proteomes" id="UP000186955">
    <property type="component" value="Unassembled WGS sequence"/>
</dbReference>
<evidence type="ECO:0000313" key="4">
    <source>
        <dbReference type="Proteomes" id="UP000186955"/>
    </source>
</evidence>
<protein>
    <recommendedName>
        <fullName evidence="2">CCHC-type domain-containing protein</fullName>
    </recommendedName>
</protein>
<proteinExistence type="predicted"/>
<dbReference type="GO" id="GO:0008270">
    <property type="term" value="F:zinc ion binding"/>
    <property type="evidence" value="ECO:0007669"/>
    <property type="project" value="UniProtKB-KW"/>
</dbReference>
<comment type="caution">
    <text evidence="3">The sequence shown here is derived from an EMBL/GenBank/DDBJ whole genome shotgun (WGS) entry which is preliminary data.</text>
</comment>
<dbReference type="Pfam" id="PF00098">
    <property type="entry name" value="zf-CCHC"/>
    <property type="match status" value="1"/>
</dbReference>
<dbReference type="PROSITE" id="PS50158">
    <property type="entry name" value="ZF_CCHC"/>
    <property type="match status" value="1"/>
</dbReference>
<dbReference type="GO" id="GO:0003676">
    <property type="term" value="F:nucleic acid binding"/>
    <property type="evidence" value="ECO:0007669"/>
    <property type="project" value="InterPro"/>
</dbReference>
<dbReference type="PANTHER" id="PTHR37157:SF4">
    <property type="entry name" value="EB DOMAIN-CONTAINING PROTEIN"/>
    <property type="match status" value="1"/>
</dbReference>
<sequence>MIKVDSVNKAAVLDENDEIRAGAAAAFSEENEATVAKIAWLSGKESTKAYGSMVVYLTKGTDARRLLADGFFHAGGESGVTSTFEYRPQPTQCYNCQEIGHKAFQCKDVQKCAKCATEGRQQLSNTLRDGELCVSNNKPSCDEANGVELVGNRCVSDILPTCVEGHPKGEDCVIASRPVCSGKNVAFDGTRCVSESRPVCPTGSTFDGDGSCITKKTPACKVGQLVQGKCVTGNPVCSSGTVIQGTNCVSQDDPRCDEGFRFIMGKCVSLAGQECADGYTLVNGECASKGHPTCEQGAMFNGTTCVGGKAPCPDGTSFDGTDCSYETIPTCQHGVLKNMKCVVEKEPECSYGYAKDPVSRECIHTKGPQCPRGQKFTGEHCVLANDDCMEFEYCPNIPGSVDTSYVAAALGQRSFPGAF</sequence>
<evidence type="ECO:0000313" key="3">
    <source>
        <dbReference type="EMBL" id="OKP08628.1"/>
    </source>
</evidence>
<gene>
    <name evidence="3" type="ORF">PENSUB_5514</name>
</gene>
<dbReference type="EMBL" id="MNBE01000565">
    <property type="protein sequence ID" value="OKP08628.1"/>
    <property type="molecule type" value="Genomic_DNA"/>
</dbReference>
<evidence type="ECO:0000259" key="2">
    <source>
        <dbReference type="PROSITE" id="PS50158"/>
    </source>
</evidence>
<keyword evidence="1" id="KW-0863">Zinc-finger</keyword>
<dbReference type="SUPFAM" id="SSF57756">
    <property type="entry name" value="Retrovirus zinc finger-like domains"/>
    <property type="match status" value="1"/>
</dbReference>
<dbReference type="InterPro" id="IPR036875">
    <property type="entry name" value="Znf_CCHC_sf"/>
</dbReference>
<dbReference type="SMART" id="SM00343">
    <property type="entry name" value="ZnF_C2HC"/>
    <property type="match status" value="1"/>
</dbReference>
<reference evidence="3 4" key="1">
    <citation type="submission" date="2016-10" db="EMBL/GenBank/DDBJ databases">
        <title>Genome sequence of the ascomycete fungus Penicillium subrubescens.</title>
        <authorList>
            <person name="De Vries R.P."/>
            <person name="Peng M."/>
            <person name="Dilokpimol A."/>
            <person name="Hilden K."/>
            <person name="Makela M.R."/>
            <person name="Grigoriev I."/>
            <person name="Riley R."/>
            <person name="Granchi Z."/>
        </authorList>
    </citation>
    <scope>NUCLEOTIDE SEQUENCE [LARGE SCALE GENOMIC DNA]</scope>
    <source>
        <strain evidence="3 4">CBS 132785</strain>
    </source>
</reference>
<keyword evidence="1" id="KW-0479">Metal-binding</keyword>
<evidence type="ECO:0000256" key="1">
    <source>
        <dbReference type="PROSITE-ProRule" id="PRU00047"/>
    </source>
</evidence>
<dbReference type="InterPro" id="IPR001878">
    <property type="entry name" value="Znf_CCHC"/>
</dbReference>
<keyword evidence="1" id="KW-0862">Zinc</keyword>
<dbReference type="AlphaFoldDB" id="A0A1Q5U815"/>
<dbReference type="STRING" id="1316194.A0A1Q5U815"/>
<keyword evidence="4" id="KW-1185">Reference proteome</keyword>
<accession>A0A1Q5U815</accession>
<dbReference type="PANTHER" id="PTHR37157">
    <property type="entry name" value="PRION-LIKE-(Q/N-RICH) DOMAIN-BEARING PROTEIN 25"/>
    <property type="match status" value="1"/>
</dbReference>
<organism evidence="3 4">
    <name type="scientific">Penicillium subrubescens</name>
    <dbReference type="NCBI Taxonomy" id="1316194"/>
    <lineage>
        <taxon>Eukaryota</taxon>
        <taxon>Fungi</taxon>
        <taxon>Dikarya</taxon>
        <taxon>Ascomycota</taxon>
        <taxon>Pezizomycotina</taxon>
        <taxon>Eurotiomycetes</taxon>
        <taxon>Eurotiomycetidae</taxon>
        <taxon>Eurotiales</taxon>
        <taxon>Aspergillaceae</taxon>
        <taxon>Penicillium</taxon>
    </lineage>
</organism>
<feature type="domain" description="CCHC-type" evidence="2">
    <location>
        <begin position="93"/>
        <end position="108"/>
    </location>
</feature>